<dbReference type="PANTHER" id="PTHR35333">
    <property type="entry name" value="BETA-LACTAMASE"/>
    <property type="match status" value="1"/>
</dbReference>
<sequence>MLAAVATGAAVMIVVSVTHDEASISAASTRVSAAPQPQSQPQPTETTTPALATDSAPAPPPALSAADARQLANRVQDSVRRTVPDAKVGLEVYDRTAGRAVTSLNADTRFSSMSVVKLLIAIDVLARNDWHVPGPAIQNRLTKMLSTSDDSVASAFWVSEGGTSIITRDVKLMGLTSTEPPSAAGQWGATKVTPEDLVAVYRYLEDNVPGTARDLIYDAMYHASRTAADGTDQFFGIPDGLPGTTWAIKQGWGSTGNTAYFHTTGLLGQDSRYVVIVLTSAPLAYYRSMAKALTDGTGQLAALLKP</sequence>
<dbReference type="PANTHER" id="PTHR35333:SF3">
    <property type="entry name" value="BETA-LACTAMASE-TYPE TRANSPEPTIDASE FOLD CONTAINING PROTEIN"/>
    <property type="match status" value="1"/>
</dbReference>
<gene>
    <name evidence="2" type="ORF">SAMN05421835_11264</name>
</gene>
<dbReference type="GO" id="GO:0008800">
    <property type="term" value="F:beta-lactamase activity"/>
    <property type="evidence" value="ECO:0007669"/>
    <property type="project" value="InterPro"/>
</dbReference>
<dbReference type="InterPro" id="IPR000871">
    <property type="entry name" value="Beta-lactam_class-A"/>
</dbReference>
<dbReference type="STRING" id="115433.SAMN05421835_11264"/>
<evidence type="ECO:0000313" key="3">
    <source>
        <dbReference type="Proteomes" id="UP000199025"/>
    </source>
</evidence>
<organism evidence="2 3">
    <name type="scientific">Amycolatopsis sacchari</name>
    <dbReference type="NCBI Taxonomy" id="115433"/>
    <lineage>
        <taxon>Bacteria</taxon>
        <taxon>Bacillati</taxon>
        <taxon>Actinomycetota</taxon>
        <taxon>Actinomycetes</taxon>
        <taxon>Pseudonocardiales</taxon>
        <taxon>Pseudonocardiaceae</taxon>
        <taxon>Amycolatopsis</taxon>
    </lineage>
</organism>
<evidence type="ECO:0008006" key="4">
    <source>
        <dbReference type="Google" id="ProtNLM"/>
    </source>
</evidence>
<dbReference type="Proteomes" id="UP000199025">
    <property type="component" value="Unassembled WGS sequence"/>
</dbReference>
<name>A0A1I3W264_9PSEU</name>
<dbReference type="Gene3D" id="3.40.710.10">
    <property type="entry name" value="DD-peptidase/beta-lactamase superfamily"/>
    <property type="match status" value="1"/>
</dbReference>
<dbReference type="AlphaFoldDB" id="A0A1I3W264"/>
<keyword evidence="3" id="KW-1185">Reference proteome</keyword>
<feature type="region of interest" description="Disordered" evidence="1">
    <location>
        <begin position="27"/>
        <end position="63"/>
    </location>
</feature>
<dbReference type="GO" id="GO:0046677">
    <property type="term" value="P:response to antibiotic"/>
    <property type="evidence" value="ECO:0007669"/>
    <property type="project" value="InterPro"/>
</dbReference>
<accession>A0A1I3W264</accession>
<dbReference type="InterPro" id="IPR012338">
    <property type="entry name" value="Beta-lactam/transpept-like"/>
</dbReference>
<dbReference type="GO" id="GO:0030655">
    <property type="term" value="P:beta-lactam antibiotic catabolic process"/>
    <property type="evidence" value="ECO:0007669"/>
    <property type="project" value="InterPro"/>
</dbReference>
<proteinExistence type="predicted"/>
<feature type="compositionally biased region" description="Low complexity" evidence="1">
    <location>
        <begin position="33"/>
        <end position="56"/>
    </location>
</feature>
<evidence type="ECO:0000313" key="2">
    <source>
        <dbReference type="EMBL" id="SFK01522.1"/>
    </source>
</evidence>
<reference evidence="2 3" key="1">
    <citation type="submission" date="2016-10" db="EMBL/GenBank/DDBJ databases">
        <authorList>
            <person name="de Groot N.N."/>
        </authorList>
    </citation>
    <scope>NUCLEOTIDE SEQUENCE [LARGE SCALE GENOMIC DNA]</scope>
    <source>
        <strain evidence="2 3">DSM 44468</strain>
    </source>
</reference>
<dbReference type="SUPFAM" id="SSF56601">
    <property type="entry name" value="beta-lactamase/transpeptidase-like"/>
    <property type="match status" value="1"/>
</dbReference>
<evidence type="ECO:0000256" key="1">
    <source>
        <dbReference type="SAM" id="MobiDB-lite"/>
    </source>
</evidence>
<protein>
    <recommendedName>
        <fullName evidence="4">Beta-lactamase class A</fullName>
    </recommendedName>
</protein>
<dbReference type="EMBL" id="FORP01000012">
    <property type="protein sequence ID" value="SFK01522.1"/>
    <property type="molecule type" value="Genomic_DNA"/>
</dbReference>